<organism evidence="2">
    <name type="scientific">Homalodisca liturata</name>
    <dbReference type="NCBI Taxonomy" id="320908"/>
    <lineage>
        <taxon>Eukaryota</taxon>
        <taxon>Metazoa</taxon>
        <taxon>Ecdysozoa</taxon>
        <taxon>Arthropoda</taxon>
        <taxon>Hexapoda</taxon>
        <taxon>Insecta</taxon>
        <taxon>Pterygota</taxon>
        <taxon>Neoptera</taxon>
        <taxon>Paraneoptera</taxon>
        <taxon>Hemiptera</taxon>
        <taxon>Auchenorrhyncha</taxon>
        <taxon>Membracoidea</taxon>
        <taxon>Cicadellidae</taxon>
        <taxon>Cicadellinae</taxon>
        <taxon>Proconiini</taxon>
        <taxon>Homalodisca</taxon>
    </lineage>
</organism>
<accession>A0A1B6HZE0</accession>
<dbReference type="EMBL" id="GECU01027684">
    <property type="protein sequence ID" value="JAS80022.1"/>
    <property type="molecule type" value="Transcribed_RNA"/>
</dbReference>
<protein>
    <recommendedName>
        <fullName evidence="3">Secreted protein</fullName>
    </recommendedName>
</protein>
<evidence type="ECO:0008006" key="3">
    <source>
        <dbReference type="Google" id="ProtNLM"/>
    </source>
</evidence>
<feature type="signal peptide" evidence="1">
    <location>
        <begin position="1"/>
        <end position="22"/>
    </location>
</feature>
<name>A0A1B6HZE0_9HEMI</name>
<feature type="chain" id="PRO_5008584808" description="Secreted protein" evidence="1">
    <location>
        <begin position="23"/>
        <end position="106"/>
    </location>
</feature>
<gene>
    <name evidence="2" type="ORF">g.57843</name>
</gene>
<evidence type="ECO:0000313" key="2">
    <source>
        <dbReference type="EMBL" id="JAS80022.1"/>
    </source>
</evidence>
<reference evidence="2" key="1">
    <citation type="submission" date="2015-11" db="EMBL/GenBank/DDBJ databases">
        <title>De novo transcriptome assembly of four potential Pierce s Disease insect vectors from Arizona vineyards.</title>
        <authorList>
            <person name="Tassone E.E."/>
        </authorList>
    </citation>
    <scope>NUCLEOTIDE SEQUENCE</scope>
</reference>
<proteinExistence type="predicted"/>
<feature type="non-terminal residue" evidence="2">
    <location>
        <position position="106"/>
    </location>
</feature>
<keyword evidence="1" id="KW-0732">Signal</keyword>
<evidence type="ECO:0000256" key="1">
    <source>
        <dbReference type="SAM" id="SignalP"/>
    </source>
</evidence>
<dbReference type="AlphaFoldDB" id="A0A1B6HZE0"/>
<sequence>MEPNILQTASLALAKILFLSTASPFSSLPAFRCLPCFAPGISTATLSTNRVGWSCMLGPQNLCPQNNRAVLRQMGCRCLAVSRYNKQQPCSMQYSPHPFTYTETRP</sequence>